<comment type="catalytic activity">
    <reaction evidence="1">
        <text>7,8-dihydroneopterin = 6-hydroxymethyl-7,8-dihydropterin + glycolaldehyde</text>
        <dbReference type="Rhea" id="RHEA:10540"/>
        <dbReference type="ChEBI" id="CHEBI:17001"/>
        <dbReference type="ChEBI" id="CHEBI:17071"/>
        <dbReference type="ChEBI" id="CHEBI:44841"/>
        <dbReference type="EC" id="4.1.2.25"/>
    </reaction>
</comment>
<evidence type="ECO:0000256" key="4">
    <source>
        <dbReference type="ARBA" id="ARBA00013043"/>
    </source>
</evidence>
<dbReference type="NCBIfam" id="TIGR00526">
    <property type="entry name" value="folB_dom"/>
    <property type="match status" value="1"/>
</dbReference>
<evidence type="ECO:0000256" key="5">
    <source>
        <dbReference type="ARBA" id="ARBA00022909"/>
    </source>
</evidence>
<sequence length="119" mass="13083">MIGTTALKALRVDCVVGVYEAERLESQPVDLDIELDYDFAAAASSDALDHAVDYERVGAEVTTLIQQGQFALLETMAEAAAARLLDQMPEVKAVRIEIRKPQAVPAAQYSFVRVERTRT</sequence>
<dbReference type="GO" id="GO:0046656">
    <property type="term" value="P:folic acid biosynthetic process"/>
    <property type="evidence" value="ECO:0007669"/>
    <property type="project" value="UniProtKB-KW"/>
</dbReference>
<evidence type="ECO:0000256" key="6">
    <source>
        <dbReference type="ARBA" id="ARBA00023239"/>
    </source>
</evidence>
<dbReference type="PANTHER" id="PTHR42844:SF1">
    <property type="entry name" value="DIHYDRONEOPTERIN ALDOLASE 1-RELATED"/>
    <property type="match status" value="1"/>
</dbReference>
<organism evidence="9">
    <name type="scientific">marine metagenome</name>
    <dbReference type="NCBI Taxonomy" id="408172"/>
    <lineage>
        <taxon>unclassified sequences</taxon>
        <taxon>metagenomes</taxon>
        <taxon>ecological metagenomes</taxon>
    </lineage>
</organism>
<dbReference type="InterPro" id="IPR043133">
    <property type="entry name" value="GTP-CH-I_C/QueF"/>
</dbReference>
<dbReference type="PANTHER" id="PTHR42844">
    <property type="entry name" value="DIHYDRONEOPTERIN ALDOLASE 1-RELATED"/>
    <property type="match status" value="1"/>
</dbReference>
<dbReference type="Pfam" id="PF02152">
    <property type="entry name" value="FolB"/>
    <property type="match status" value="1"/>
</dbReference>
<evidence type="ECO:0000256" key="2">
    <source>
        <dbReference type="ARBA" id="ARBA00005013"/>
    </source>
</evidence>
<dbReference type="GO" id="GO:0004150">
    <property type="term" value="F:dihydroneopterin aldolase activity"/>
    <property type="evidence" value="ECO:0007669"/>
    <property type="project" value="UniProtKB-EC"/>
</dbReference>
<evidence type="ECO:0000256" key="7">
    <source>
        <dbReference type="ARBA" id="ARBA00032903"/>
    </source>
</evidence>
<gene>
    <name evidence="9" type="ORF">METZ01_LOCUS60374</name>
</gene>
<evidence type="ECO:0000256" key="1">
    <source>
        <dbReference type="ARBA" id="ARBA00001353"/>
    </source>
</evidence>
<feature type="domain" description="Dihydroneopterin aldolase/epimerase" evidence="8">
    <location>
        <begin position="5"/>
        <end position="118"/>
    </location>
</feature>
<dbReference type="InterPro" id="IPR006157">
    <property type="entry name" value="FolB_dom"/>
</dbReference>
<evidence type="ECO:0000259" key="8">
    <source>
        <dbReference type="SMART" id="SM00905"/>
    </source>
</evidence>
<dbReference type="SUPFAM" id="SSF55620">
    <property type="entry name" value="Tetrahydrobiopterin biosynthesis enzymes-like"/>
    <property type="match status" value="1"/>
</dbReference>
<evidence type="ECO:0000313" key="9">
    <source>
        <dbReference type="EMBL" id="SVA07520.1"/>
    </source>
</evidence>
<dbReference type="GO" id="GO:0005737">
    <property type="term" value="C:cytoplasm"/>
    <property type="evidence" value="ECO:0007669"/>
    <property type="project" value="TreeGrafter"/>
</dbReference>
<dbReference type="NCBIfam" id="TIGR00525">
    <property type="entry name" value="folB"/>
    <property type="match status" value="1"/>
</dbReference>
<name>A0A381SU48_9ZZZZ</name>
<dbReference type="InterPro" id="IPR006156">
    <property type="entry name" value="Dihydroneopterin_aldolase"/>
</dbReference>
<proteinExistence type="inferred from homology"/>
<evidence type="ECO:0000256" key="3">
    <source>
        <dbReference type="ARBA" id="ARBA00005708"/>
    </source>
</evidence>
<dbReference type="Gene3D" id="3.30.1130.10">
    <property type="match status" value="1"/>
</dbReference>
<comment type="pathway">
    <text evidence="2">Cofactor biosynthesis; tetrahydrofolate biosynthesis; 2-amino-4-hydroxy-6-hydroxymethyl-7,8-dihydropteridine diphosphate from 7,8-dihydroneopterin triphosphate: step 3/4.</text>
</comment>
<dbReference type="EC" id="4.1.2.25" evidence="4"/>
<protein>
    <recommendedName>
        <fullName evidence="4">dihydroneopterin aldolase</fullName>
        <ecNumber evidence="4">4.1.2.25</ecNumber>
    </recommendedName>
    <alternativeName>
        <fullName evidence="7">7,8-dihydroneopterin aldolase</fullName>
    </alternativeName>
</protein>
<dbReference type="SMART" id="SM00905">
    <property type="entry name" value="FolB"/>
    <property type="match status" value="1"/>
</dbReference>
<keyword evidence="5" id="KW-0289">Folate biosynthesis</keyword>
<reference evidence="9" key="1">
    <citation type="submission" date="2018-05" db="EMBL/GenBank/DDBJ databases">
        <authorList>
            <person name="Lanie J.A."/>
            <person name="Ng W.-L."/>
            <person name="Kazmierczak K.M."/>
            <person name="Andrzejewski T.M."/>
            <person name="Davidsen T.M."/>
            <person name="Wayne K.J."/>
            <person name="Tettelin H."/>
            <person name="Glass J.I."/>
            <person name="Rusch D."/>
            <person name="Podicherti R."/>
            <person name="Tsui H.-C.T."/>
            <person name="Winkler M.E."/>
        </authorList>
    </citation>
    <scope>NUCLEOTIDE SEQUENCE</scope>
</reference>
<accession>A0A381SU48</accession>
<dbReference type="EMBL" id="UINC01003577">
    <property type="protein sequence ID" value="SVA07520.1"/>
    <property type="molecule type" value="Genomic_DNA"/>
</dbReference>
<dbReference type="AlphaFoldDB" id="A0A381SU48"/>
<comment type="similarity">
    <text evidence="3">Belongs to the DHNA family.</text>
</comment>
<keyword evidence="6" id="KW-0456">Lyase</keyword>